<reference evidence="1 2" key="1">
    <citation type="submission" date="2019-03" db="EMBL/GenBank/DDBJ databases">
        <title>Genomic Encyclopedia of Type Strains, Phase III (KMG-III): the genomes of soil and plant-associated and newly described type strains.</title>
        <authorList>
            <person name="Whitman W."/>
        </authorList>
    </citation>
    <scope>NUCLEOTIDE SEQUENCE [LARGE SCALE GENOMIC DNA]</scope>
    <source>
        <strain evidence="1 2">VKM Ac-2573</strain>
    </source>
</reference>
<keyword evidence="2" id="KW-1185">Reference proteome</keyword>
<dbReference type="Proteomes" id="UP000295146">
    <property type="component" value="Unassembled WGS sequence"/>
</dbReference>
<evidence type="ECO:0000313" key="2">
    <source>
        <dbReference type="Proteomes" id="UP000295146"/>
    </source>
</evidence>
<sequence length="31" mass="3265">MNGVKQNGVPLNGTAAALYHLLQRLGLARTS</sequence>
<evidence type="ECO:0000313" key="1">
    <source>
        <dbReference type="EMBL" id="TDW60962.1"/>
    </source>
</evidence>
<organism evidence="1 2">
    <name type="scientific">Kribbella pratensis</name>
    <dbReference type="NCBI Taxonomy" id="2512112"/>
    <lineage>
        <taxon>Bacteria</taxon>
        <taxon>Bacillati</taxon>
        <taxon>Actinomycetota</taxon>
        <taxon>Actinomycetes</taxon>
        <taxon>Propionibacteriales</taxon>
        <taxon>Kribbellaceae</taxon>
        <taxon>Kribbella</taxon>
    </lineage>
</organism>
<proteinExistence type="predicted"/>
<gene>
    <name evidence="1" type="ORF">EV653_7523</name>
</gene>
<protein>
    <submittedName>
        <fullName evidence="1">Uncharacterized protein</fullName>
    </submittedName>
</protein>
<dbReference type="AlphaFoldDB" id="A0A4R8BT10"/>
<dbReference type="EMBL" id="SODP01000004">
    <property type="protein sequence ID" value="TDW60962.1"/>
    <property type="molecule type" value="Genomic_DNA"/>
</dbReference>
<accession>A0A4R8BT10</accession>
<comment type="caution">
    <text evidence="1">The sequence shown here is derived from an EMBL/GenBank/DDBJ whole genome shotgun (WGS) entry which is preliminary data.</text>
</comment>
<name>A0A4R8BT10_9ACTN</name>